<dbReference type="InterPro" id="IPR036322">
    <property type="entry name" value="WD40_repeat_dom_sf"/>
</dbReference>
<dbReference type="InterPro" id="IPR001680">
    <property type="entry name" value="WD40_rpt"/>
</dbReference>
<protein>
    <recommendedName>
        <fullName evidence="3">Transducin/WD40 repeat-like superfamily protein</fullName>
    </recommendedName>
</protein>
<evidence type="ECO:0000313" key="2">
    <source>
        <dbReference type="Proteomes" id="UP001180020"/>
    </source>
</evidence>
<proteinExistence type="predicted"/>
<dbReference type="AlphaFoldDB" id="A0AAV9BYV0"/>
<comment type="caution">
    <text evidence="1">The sequence shown here is derived from an EMBL/GenBank/DDBJ whole genome shotgun (WGS) entry which is preliminary data.</text>
</comment>
<accession>A0AAV9BYV0</accession>
<dbReference type="Proteomes" id="UP001180020">
    <property type="component" value="Unassembled WGS sequence"/>
</dbReference>
<keyword evidence="2" id="KW-1185">Reference proteome</keyword>
<dbReference type="PANTHER" id="PTHR47232">
    <property type="entry name" value="TRANSDUCIN FAMILY PROTEIN / WD-40 REPEAT FAMILY PROTEIN"/>
    <property type="match status" value="1"/>
</dbReference>
<organism evidence="1 2">
    <name type="scientific">Acorus calamus</name>
    <name type="common">Sweet flag</name>
    <dbReference type="NCBI Taxonomy" id="4465"/>
    <lineage>
        <taxon>Eukaryota</taxon>
        <taxon>Viridiplantae</taxon>
        <taxon>Streptophyta</taxon>
        <taxon>Embryophyta</taxon>
        <taxon>Tracheophyta</taxon>
        <taxon>Spermatophyta</taxon>
        <taxon>Magnoliopsida</taxon>
        <taxon>Liliopsida</taxon>
        <taxon>Acoraceae</taxon>
        <taxon>Acorus</taxon>
    </lineage>
</organism>
<dbReference type="Gene3D" id="2.130.10.10">
    <property type="entry name" value="YVTN repeat-like/Quinoprotein amine dehydrogenase"/>
    <property type="match status" value="1"/>
</dbReference>
<dbReference type="InterPro" id="IPR015943">
    <property type="entry name" value="WD40/YVTN_repeat-like_dom_sf"/>
</dbReference>
<gene>
    <name evidence="1" type="ORF">QJS10_CPB22g00372</name>
</gene>
<dbReference type="PANTHER" id="PTHR47232:SF1">
    <property type="entry name" value="TRANSDUCIN FAMILY PROTEIN _ WD-40 REPEAT FAMILY PROTEIN"/>
    <property type="match status" value="1"/>
</dbReference>
<dbReference type="SUPFAM" id="SSF50978">
    <property type="entry name" value="WD40 repeat-like"/>
    <property type="match status" value="1"/>
</dbReference>
<sequence length="190" mass="22104">MPSNVEKLSSNPFTIEQCRQARLCVNLYVDFFSLAEIKTLFEKRMERNEGSWVPERQLRLFDIRLRKTEIHAFGWKQESSESQSALINQAWSPDGFYITSGSADPTIHIFDIRYDSRKPSQSVQAHQKRVFKAVWHHSLHFLVSISSDLNWLTPDHLKVQLSKFSETHPTLKVDPSSADELKSEHVMFIN</sequence>
<dbReference type="EMBL" id="JAUJYO010000022">
    <property type="protein sequence ID" value="KAK1281726.1"/>
    <property type="molecule type" value="Genomic_DNA"/>
</dbReference>
<reference evidence="1" key="2">
    <citation type="submission" date="2023-06" db="EMBL/GenBank/DDBJ databases">
        <authorList>
            <person name="Ma L."/>
            <person name="Liu K.-W."/>
            <person name="Li Z."/>
            <person name="Hsiao Y.-Y."/>
            <person name="Qi Y."/>
            <person name="Fu T."/>
            <person name="Tang G."/>
            <person name="Zhang D."/>
            <person name="Sun W.-H."/>
            <person name="Liu D.-K."/>
            <person name="Li Y."/>
            <person name="Chen G.-Z."/>
            <person name="Liu X.-D."/>
            <person name="Liao X.-Y."/>
            <person name="Jiang Y.-T."/>
            <person name="Yu X."/>
            <person name="Hao Y."/>
            <person name="Huang J."/>
            <person name="Zhao X.-W."/>
            <person name="Ke S."/>
            <person name="Chen Y.-Y."/>
            <person name="Wu W.-L."/>
            <person name="Hsu J.-L."/>
            <person name="Lin Y.-F."/>
            <person name="Huang M.-D."/>
            <person name="Li C.-Y."/>
            <person name="Huang L."/>
            <person name="Wang Z.-W."/>
            <person name="Zhao X."/>
            <person name="Zhong W.-Y."/>
            <person name="Peng D.-H."/>
            <person name="Ahmad S."/>
            <person name="Lan S."/>
            <person name="Zhang J.-S."/>
            <person name="Tsai W.-C."/>
            <person name="Van De Peer Y."/>
            <person name="Liu Z.-J."/>
        </authorList>
    </citation>
    <scope>NUCLEOTIDE SEQUENCE</scope>
    <source>
        <strain evidence="1">CP</strain>
        <tissue evidence="1">Leaves</tissue>
    </source>
</reference>
<evidence type="ECO:0000313" key="1">
    <source>
        <dbReference type="EMBL" id="KAK1281726.1"/>
    </source>
</evidence>
<name>A0AAV9BYV0_ACOCL</name>
<evidence type="ECO:0008006" key="3">
    <source>
        <dbReference type="Google" id="ProtNLM"/>
    </source>
</evidence>
<dbReference type="Pfam" id="PF00400">
    <property type="entry name" value="WD40"/>
    <property type="match status" value="1"/>
</dbReference>
<reference evidence="1" key="1">
    <citation type="journal article" date="2023" name="Nat. Commun.">
        <title>Diploid and tetraploid genomes of Acorus and the evolution of monocots.</title>
        <authorList>
            <person name="Ma L."/>
            <person name="Liu K.W."/>
            <person name="Li Z."/>
            <person name="Hsiao Y.Y."/>
            <person name="Qi Y."/>
            <person name="Fu T."/>
            <person name="Tang G.D."/>
            <person name="Zhang D."/>
            <person name="Sun W.H."/>
            <person name="Liu D.K."/>
            <person name="Li Y."/>
            <person name="Chen G.Z."/>
            <person name="Liu X.D."/>
            <person name="Liao X.Y."/>
            <person name="Jiang Y.T."/>
            <person name="Yu X."/>
            <person name="Hao Y."/>
            <person name="Huang J."/>
            <person name="Zhao X.W."/>
            <person name="Ke S."/>
            <person name="Chen Y.Y."/>
            <person name="Wu W.L."/>
            <person name="Hsu J.L."/>
            <person name="Lin Y.F."/>
            <person name="Huang M.D."/>
            <person name="Li C.Y."/>
            <person name="Huang L."/>
            <person name="Wang Z.W."/>
            <person name="Zhao X."/>
            <person name="Zhong W.Y."/>
            <person name="Peng D.H."/>
            <person name="Ahmad S."/>
            <person name="Lan S."/>
            <person name="Zhang J.S."/>
            <person name="Tsai W.C."/>
            <person name="Van de Peer Y."/>
            <person name="Liu Z.J."/>
        </authorList>
    </citation>
    <scope>NUCLEOTIDE SEQUENCE</scope>
    <source>
        <strain evidence="1">CP</strain>
    </source>
</reference>